<keyword evidence="5" id="KW-0805">Transcription regulation</keyword>
<dbReference type="InParanoid" id="D6Z1A3"/>
<dbReference type="OrthoDB" id="5342753at2"/>
<dbReference type="Gene3D" id="3.40.50.2300">
    <property type="match status" value="1"/>
</dbReference>
<evidence type="ECO:0000256" key="7">
    <source>
        <dbReference type="PROSITE-ProRule" id="PRU00169"/>
    </source>
</evidence>
<dbReference type="SUPFAM" id="SSF47384">
    <property type="entry name" value="Homodimeric domain of signal transducing histidine kinase"/>
    <property type="match status" value="1"/>
</dbReference>
<keyword evidence="4" id="KW-0902">Two-component regulatory system</keyword>
<accession>D6Z1A3</accession>
<dbReference type="Gene3D" id="3.30.565.10">
    <property type="entry name" value="Histidine kinase-like ATPase, C-terminal domain"/>
    <property type="match status" value="1"/>
</dbReference>
<dbReference type="RefSeq" id="WP_013162888.1">
    <property type="nucleotide sequence ID" value="NC_014216.1"/>
</dbReference>
<dbReference type="InterPro" id="IPR036890">
    <property type="entry name" value="HATPase_C_sf"/>
</dbReference>
<dbReference type="SUPFAM" id="SSF55874">
    <property type="entry name" value="ATPase domain of HSP90 chaperone/DNA topoisomerase II/histidine kinase"/>
    <property type="match status" value="1"/>
</dbReference>
<dbReference type="AlphaFoldDB" id="D6Z1A3"/>
<dbReference type="PRINTS" id="PR00344">
    <property type="entry name" value="BCTRLSENSOR"/>
</dbReference>
<dbReference type="eggNOG" id="COG2204">
    <property type="taxonomic scope" value="Bacteria"/>
</dbReference>
<dbReference type="FunFam" id="3.30.565.10:FF:000010">
    <property type="entry name" value="Sensor histidine kinase RcsC"/>
    <property type="match status" value="1"/>
</dbReference>
<feature type="domain" description="Histidine kinase" evidence="8">
    <location>
        <begin position="176"/>
        <end position="402"/>
    </location>
</feature>
<dbReference type="InterPro" id="IPR005467">
    <property type="entry name" value="His_kinase_dom"/>
</dbReference>
<dbReference type="SMART" id="SM00387">
    <property type="entry name" value="HATPase_c"/>
    <property type="match status" value="1"/>
</dbReference>
<evidence type="ECO:0000256" key="3">
    <source>
        <dbReference type="ARBA" id="ARBA00022553"/>
    </source>
</evidence>
<evidence type="ECO:0000259" key="8">
    <source>
        <dbReference type="PROSITE" id="PS50109"/>
    </source>
</evidence>
<dbReference type="CDD" id="cd16922">
    <property type="entry name" value="HATPase_EvgS-ArcB-TorS-like"/>
    <property type="match status" value="1"/>
</dbReference>
<dbReference type="CDD" id="cd00082">
    <property type="entry name" value="HisKA"/>
    <property type="match status" value="1"/>
</dbReference>
<dbReference type="Pfam" id="PF00072">
    <property type="entry name" value="Response_reg"/>
    <property type="match status" value="1"/>
</dbReference>
<dbReference type="HOGENOM" id="CLU_000445_114_72_7"/>
<evidence type="ECO:0000256" key="4">
    <source>
        <dbReference type="ARBA" id="ARBA00023012"/>
    </source>
</evidence>
<feature type="domain" description="Response regulatory" evidence="9">
    <location>
        <begin position="8"/>
        <end position="122"/>
    </location>
</feature>
<evidence type="ECO:0000256" key="2">
    <source>
        <dbReference type="ARBA" id="ARBA00012438"/>
    </source>
</evidence>
<dbReference type="InterPro" id="IPR003594">
    <property type="entry name" value="HATPase_dom"/>
</dbReference>
<proteinExistence type="predicted"/>
<dbReference type="SMART" id="SM00448">
    <property type="entry name" value="REC"/>
    <property type="match status" value="1"/>
</dbReference>
<evidence type="ECO:0000313" key="11">
    <source>
        <dbReference type="Proteomes" id="UP000001508"/>
    </source>
</evidence>
<evidence type="ECO:0000259" key="9">
    <source>
        <dbReference type="PROSITE" id="PS50110"/>
    </source>
</evidence>
<dbReference type="EC" id="2.7.13.3" evidence="2"/>
<dbReference type="PROSITE" id="PS50109">
    <property type="entry name" value="HIS_KIN"/>
    <property type="match status" value="1"/>
</dbReference>
<dbReference type="eggNOG" id="COG2205">
    <property type="taxonomic scope" value="Bacteria"/>
</dbReference>
<keyword evidence="6" id="KW-0804">Transcription</keyword>
<dbReference type="EMBL" id="CP001940">
    <property type="protein sequence ID" value="ADH85358.1"/>
    <property type="molecule type" value="Genomic_DNA"/>
</dbReference>
<keyword evidence="3 7" id="KW-0597">Phosphoprotein</keyword>
<dbReference type="Gene3D" id="1.10.287.130">
    <property type="match status" value="1"/>
</dbReference>
<dbReference type="SUPFAM" id="SSF52172">
    <property type="entry name" value="CheY-like"/>
    <property type="match status" value="1"/>
</dbReference>
<dbReference type="InterPro" id="IPR011006">
    <property type="entry name" value="CheY-like_superfamily"/>
</dbReference>
<feature type="modified residue" description="4-aspartylphosphate" evidence="7">
    <location>
        <position position="57"/>
    </location>
</feature>
<dbReference type="Proteomes" id="UP000001508">
    <property type="component" value="Chromosome"/>
</dbReference>
<dbReference type="Pfam" id="PF00512">
    <property type="entry name" value="HisKA"/>
    <property type="match status" value="1"/>
</dbReference>
<reference evidence="11" key="1">
    <citation type="submission" date="2010-02" db="EMBL/GenBank/DDBJ databases">
        <title>Complete sequence of Desulfurivibrio alkaliphilus AHT2.</title>
        <authorList>
            <consortium name="US DOE Joint Genome Institute"/>
            <person name="Pitluck S."/>
            <person name="Chertkov O."/>
            <person name="Detter J.C."/>
            <person name="Han C."/>
            <person name="Tapia R."/>
            <person name="Larimer F."/>
            <person name="Land M."/>
            <person name="Hauser L."/>
            <person name="Kyrpides N."/>
            <person name="Mikhailova N."/>
            <person name="Sorokin D.Y."/>
            <person name="Muyzer G."/>
            <person name="Woyke T."/>
        </authorList>
    </citation>
    <scope>NUCLEOTIDE SEQUENCE [LARGE SCALE GENOMIC DNA]</scope>
    <source>
        <strain evidence="11">DSM 19089 / UNIQEM U267 / AHT2</strain>
    </source>
</reference>
<organism evidence="10 11">
    <name type="scientific">Desulfurivibrio alkaliphilus (strain DSM 19089 / UNIQEM U267 / AHT2)</name>
    <dbReference type="NCBI Taxonomy" id="589865"/>
    <lineage>
        <taxon>Bacteria</taxon>
        <taxon>Pseudomonadati</taxon>
        <taxon>Thermodesulfobacteriota</taxon>
        <taxon>Desulfobulbia</taxon>
        <taxon>Desulfobulbales</taxon>
        <taxon>Desulfobulbaceae</taxon>
        <taxon>Desulfurivibrio</taxon>
    </lineage>
</organism>
<sequence>MHAKEVSSILLVDDDAKVLKAVKAILEAEGYPLEACHDPLAALQAFKVGNYDLVLSDIKMPEMSGIELLSKIREQDPDVPVILHTGYAELSSAVEAVKKEAFDYLLKPVEPEMLIKAVERGLQFRHYRMLEKNYQQRLKEEVQAATVDLFRMVEELKEARDQALEASRLKSEFIGNMSHELRTPLNQIIGLSEVMLDQPEMLADHRNYLQTIVKAAWGLNGTLNNVLELSQLDSGQVDLSEQDFQLDELLTVIRQHYQAEARERGLELTVVRMPGVPAQLRGDSARLEQVLQLLLDNAFKFTEQGSIAVKVERENGNDHGNGGVLRLRVLVSDTGCGIPAEKQECIFASFRQADGSLTRCHGGAGLGLAVAKRLVKLLGGEISVTSEPGKGSTFIFSVQLQPTASGK</sequence>
<dbReference type="KEGG" id="dak:DaAHT2_0654"/>
<dbReference type="Pfam" id="PF02518">
    <property type="entry name" value="HATPase_c"/>
    <property type="match status" value="1"/>
</dbReference>
<dbReference type="PANTHER" id="PTHR45339:SF3">
    <property type="entry name" value="HISTIDINE KINASE"/>
    <property type="match status" value="1"/>
</dbReference>
<dbReference type="STRING" id="589865.DaAHT2_0654"/>
<evidence type="ECO:0000313" key="10">
    <source>
        <dbReference type="EMBL" id="ADH85358.1"/>
    </source>
</evidence>
<protein>
    <recommendedName>
        <fullName evidence="2">histidine kinase</fullName>
        <ecNumber evidence="2">2.7.13.3</ecNumber>
    </recommendedName>
</protein>
<evidence type="ECO:0000256" key="5">
    <source>
        <dbReference type="ARBA" id="ARBA00023015"/>
    </source>
</evidence>
<keyword evidence="11" id="KW-1185">Reference proteome</keyword>
<dbReference type="InterPro" id="IPR003661">
    <property type="entry name" value="HisK_dim/P_dom"/>
</dbReference>
<gene>
    <name evidence="10" type="ordered locus">DaAHT2_0654</name>
</gene>
<keyword evidence="10" id="KW-0418">Kinase</keyword>
<dbReference type="PROSITE" id="PS50110">
    <property type="entry name" value="RESPONSE_REGULATORY"/>
    <property type="match status" value="1"/>
</dbReference>
<dbReference type="FunFam" id="3.40.50.2300:FF:000018">
    <property type="entry name" value="DNA-binding transcriptional regulator NtrC"/>
    <property type="match status" value="1"/>
</dbReference>
<evidence type="ECO:0000256" key="1">
    <source>
        <dbReference type="ARBA" id="ARBA00000085"/>
    </source>
</evidence>
<dbReference type="InterPro" id="IPR004358">
    <property type="entry name" value="Sig_transdc_His_kin-like_C"/>
</dbReference>
<keyword evidence="10" id="KW-0808">Transferase</keyword>
<name>D6Z1A3_DESAT</name>
<comment type="catalytic activity">
    <reaction evidence="1">
        <text>ATP + protein L-histidine = ADP + protein N-phospho-L-histidine.</text>
        <dbReference type="EC" id="2.7.13.3"/>
    </reaction>
</comment>
<dbReference type="InterPro" id="IPR036097">
    <property type="entry name" value="HisK_dim/P_sf"/>
</dbReference>
<dbReference type="InterPro" id="IPR001789">
    <property type="entry name" value="Sig_transdc_resp-reg_receiver"/>
</dbReference>
<dbReference type="PANTHER" id="PTHR45339">
    <property type="entry name" value="HYBRID SIGNAL TRANSDUCTION HISTIDINE KINASE J"/>
    <property type="match status" value="1"/>
</dbReference>
<dbReference type="SMART" id="SM00388">
    <property type="entry name" value="HisKA"/>
    <property type="match status" value="1"/>
</dbReference>
<dbReference type="GO" id="GO:0000155">
    <property type="term" value="F:phosphorelay sensor kinase activity"/>
    <property type="evidence" value="ECO:0007669"/>
    <property type="project" value="InterPro"/>
</dbReference>
<evidence type="ECO:0000256" key="6">
    <source>
        <dbReference type="ARBA" id="ARBA00023163"/>
    </source>
</evidence>